<evidence type="ECO:0000256" key="9">
    <source>
        <dbReference type="ARBA" id="ARBA00023264"/>
    </source>
</evidence>
<dbReference type="Pfam" id="PF02666">
    <property type="entry name" value="PS_Dcarbxylase"/>
    <property type="match status" value="1"/>
</dbReference>
<keyword evidence="5 11" id="KW-0472">Membrane</keyword>
<dbReference type="NCBIfam" id="NF003678">
    <property type="entry name" value="PRK05305.1-2"/>
    <property type="match status" value="1"/>
</dbReference>
<dbReference type="EC" id="4.1.1.65" evidence="12"/>
<dbReference type="OrthoDB" id="9790893at2"/>
<evidence type="ECO:0000256" key="10">
    <source>
        <dbReference type="ARBA" id="ARBA00023317"/>
    </source>
</evidence>
<evidence type="ECO:0000256" key="8">
    <source>
        <dbReference type="ARBA" id="ARBA00023239"/>
    </source>
</evidence>
<keyword evidence="3" id="KW-0210">Decarboxylase</keyword>
<dbReference type="GO" id="GO:0008654">
    <property type="term" value="P:phospholipid biosynthetic process"/>
    <property type="evidence" value="ECO:0007669"/>
    <property type="project" value="UniProtKB-KW"/>
</dbReference>
<evidence type="ECO:0000256" key="4">
    <source>
        <dbReference type="ARBA" id="ARBA00023098"/>
    </source>
</evidence>
<keyword evidence="4" id="KW-0443">Lipid metabolism</keyword>
<evidence type="ECO:0000256" key="6">
    <source>
        <dbReference type="ARBA" id="ARBA00023145"/>
    </source>
</evidence>
<dbReference type="Proteomes" id="UP000290545">
    <property type="component" value="Unassembled WGS sequence"/>
</dbReference>
<keyword evidence="1" id="KW-1003">Cell membrane</keyword>
<gene>
    <name evidence="12" type="ORF">ESB13_21805</name>
</gene>
<keyword evidence="13" id="KW-1185">Reference proteome</keyword>
<dbReference type="InterPro" id="IPR003817">
    <property type="entry name" value="PS_Dcarbxylase"/>
</dbReference>
<dbReference type="GO" id="GO:0004609">
    <property type="term" value="F:phosphatidylserine decarboxylase activity"/>
    <property type="evidence" value="ECO:0007669"/>
    <property type="project" value="UniProtKB-EC"/>
</dbReference>
<evidence type="ECO:0000256" key="5">
    <source>
        <dbReference type="ARBA" id="ARBA00023136"/>
    </source>
</evidence>
<dbReference type="PANTHER" id="PTHR35809">
    <property type="entry name" value="ARCHAETIDYLSERINE DECARBOXYLASE PROENZYME-RELATED"/>
    <property type="match status" value="1"/>
</dbReference>
<keyword evidence="11" id="KW-0812">Transmembrane</keyword>
<evidence type="ECO:0000256" key="11">
    <source>
        <dbReference type="SAM" id="Phobius"/>
    </source>
</evidence>
<evidence type="ECO:0000256" key="1">
    <source>
        <dbReference type="ARBA" id="ARBA00022475"/>
    </source>
</evidence>
<dbReference type="InterPro" id="IPR033175">
    <property type="entry name" value="PSD-A"/>
</dbReference>
<keyword evidence="9" id="KW-1208">Phospholipid metabolism</keyword>
<keyword evidence="2" id="KW-0444">Lipid biosynthesis</keyword>
<feature type="transmembrane region" description="Helical" evidence="11">
    <location>
        <begin position="35"/>
        <end position="55"/>
    </location>
</feature>
<dbReference type="AlphaFoldDB" id="A0A4Q1CZG1"/>
<organism evidence="12 13">
    <name type="scientific">Filimonas effusa</name>
    <dbReference type="NCBI Taxonomy" id="2508721"/>
    <lineage>
        <taxon>Bacteria</taxon>
        <taxon>Pseudomonadati</taxon>
        <taxon>Bacteroidota</taxon>
        <taxon>Chitinophagia</taxon>
        <taxon>Chitinophagales</taxon>
        <taxon>Chitinophagaceae</taxon>
        <taxon>Filimonas</taxon>
    </lineage>
</organism>
<keyword evidence="8 12" id="KW-0456">Lyase</keyword>
<keyword evidence="10" id="KW-0670">Pyruvate</keyword>
<evidence type="ECO:0000313" key="12">
    <source>
        <dbReference type="EMBL" id="RXK80798.1"/>
    </source>
</evidence>
<keyword evidence="6" id="KW-0865">Zymogen</keyword>
<evidence type="ECO:0000256" key="3">
    <source>
        <dbReference type="ARBA" id="ARBA00022793"/>
    </source>
</evidence>
<comment type="caution">
    <text evidence="12">The sequence shown here is derived from an EMBL/GenBank/DDBJ whole genome shotgun (WGS) entry which is preliminary data.</text>
</comment>
<keyword evidence="7" id="KW-0594">Phospholipid biosynthesis</keyword>
<reference evidence="12 13" key="1">
    <citation type="submission" date="2019-01" db="EMBL/GenBank/DDBJ databases">
        <title>Filimonas sp. strain TTM-71.</title>
        <authorList>
            <person name="Chen W.-M."/>
        </authorList>
    </citation>
    <scope>NUCLEOTIDE SEQUENCE [LARGE SCALE GENOMIC DNA]</scope>
    <source>
        <strain evidence="12 13">TTM-71</strain>
    </source>
</reference>
<dbReference type="RefSeq" id="WP_129005853.1">
    <property type="nucleotide sequence ID" value="NZ_SDHZ01000005.1"/>
</dbReference>
<feature type="transmembrane region" description="Helical" evidence="11">
    <location>
        <begin position="12"/>
        <end position="29"/>
    </location>
</feature>
<evidence type="ECO:0000313" key="13">
    <source>
        <dbReference type="Proteomes" id="UP000290545"/>
    </source>
</evidence>
<evidence type="ECO:0000256" key="2">
    <source>
        <dbReference type="ARBA" id="ARBA00022516"/>
    </source>
</evidence>
<proteinExistence type="predicted"/>
<name>A0A4Q1CZG1_9BACT</name>
<sequence>MTIHREGYKSIGIGALIFGVINVISFTFLSGIIPWLAAVIFFVTLFVFLFLVSFFRIPKRGLTIDDNKIICPADGKVVVIEEITDVEYFKDKRIQVSIFMSPANVHVNRNAITGTVKYSQYHPGKYLVAWHPKSSTENERHSVVLENAKGTILVKQIAGALAKRICNYLSPGQPVQQGEEMGFIKFGSRVDVLLPVGTKVDVVLNQVVKGGVTVLATW</sequence>
<accession>A0A4Q1CZG1</accession>
<keyword evidence="11" id="KW-1133">Transmembrane helix</keyword>
<dbReference type="PANTHER" id="PTHR35809:SF1">
    <property type="entry name" value="ARCHAETIDYLSERINE DECARBOXYLASE PROENZYME-RELATED"/>
    <property type="match status" value="1"/>
</dbReference>
<dbReference type="EMBL" id="SDHZ01000005">
    <property type="protein sequence ID" value="RXK80798.1"/>
    <property type="molecule type" value="Genomic_DNA"/>
</dbReference>
<evidence type="ECO:0000256" key="7">
    <source>
        <dbReference type="ARBA" id="ARBA00023209"/>
    </source>
</evidence>
<protein>
    <submittedName>
        <fullName evidence="12">Phosphatidylserine decarboxylase family protein</fullName>
        <ecNumber evidence="12">4.1.1.65</ecNumber>
    </submittedName>
</protein>